<dbReference type="Proteomes" id="UP000251314">
    <property type="component" value="Unassembled WGS sequence"/>
</dbReference>
<dbReference type="PROSITE" id="PS50280">
    <property type="entry name" value="SET"/>
    <property type="match status" value="1"/>
</dbReference>
<accession>A0A329RQM4</accession>
<dbReference type="EMBL" id="RCMV01000786">
    <property type="protein sequence ID" value="KAG3212915.1"/>
    <property type="molecule type" value="Genomic_DNA"/>
</dbReference>
<dbReference type="EMBL" id="MJFZ01000695">
    <property type="protein sequence ID" value="RAW25956.1"/>
    <property type="molecule type" value="Genomic_DNA"/>
</dbReference>
<evidence type="ECO:0000259" key="1">
    <source>
        <dbReference type="PROSITE" id="PS50280"/>
    </source>
</evidence>
<dbReference type="VEuPathDB" id="FungiDB:PC110_g17636"/>
<evidence type="ECO:0000313" key="2">
    <source>
        <dbReference type="EMBL" id="KAG3212915.1"/>
    </source>
</evidence>
<comment type="caution">
    <text evidence="3">The sequence shown here is derived from an EMBL/GenBank/DDBJ whole genome shotgun (WGS) entry which is preliminary data.</text>
</comment>
<evidence type="ECO:0000313" key="3">
    <source>
        <dbReference type="EMBL" id="RAW25956.1"/>
    </source>
</evidence>
<gene>
    <name evidence="3" type="ORF">PC110_g17636</name>
    <name evidence="2" type="ORF">PC129_g16136</name>
</gene>
<protein>
    <recommendedName>
        <fullName evidence="1">SET domain-containing protein</fullName>
    </recommendedName>
</protein>
<dbReference type="SUPFAM" id="SSF82199">
    <property type="entry name" value="SET domain"/>
    <property type="match status" value="1"/>
</dbReference>
<sequence>MGGLVRFVNHSCKPKAEFVEVANGRCNTVVVVTTEEIHRGEEVTVDYGDDLWFVCCCQPDGCRYRDIQHQQHPSEVHVAKETSRVRRLKM</sequence>
<name>A0A329RQM4_9STRA</name>
<evidence type="ECO:0000313" key="4">
    <source>
        <dbReference type="Proteomes" id="UP000251314"/>
    </source>
</evidence>
<reference evidence="3 4" key="1">
    <citation type="submission" date="2018-01" db="EMBL/GenBank/DDBJ databases">
        <title>Draft genome of the strawberry crown rot pathogen Phytophthora cactorum.</title>
        <authorList>
            <person name="Armitage A.D."/>
            <person name="Lysoe E."/>
            <person name="Nellist C.F."/>
            <person name="Harrison R.J."/>
            <person name="Brurberg M.B."/>
        </authorList>
    </citation>
    <scope>NUCLEOTIDE SEQUENCE [LARGE SCALE GENOMIC DNA]</scope>
    <source>
        <strain evidence="3 4">10300</strain>
    </source>
</reference>
<dbReference type="CDD" id="cd08161">
    <property type="entry name" value="SET"/>
    <property type="match status" value="1"/>
</dbReference>
<reference evidence="2" key="2">
    <citation type="submission" date="2018-05" db="EMBL/GenBank/DDBJ databases">
        <title>Effector identification in a new, highly contiguous assembly of the strawberry crown rot pathogen Phytophthora cactorum.</title>
        <authorList>
            <person name="Armitage A.D."/>
            <person name="Nellist C.F."/>
            <person name="Bates H."/>
            <person name="Vickerstaff R.J."/>
            <person name="Harrison R.J."/>
        </authorList>
    </citation>
    <scope>NUCLEOTIDE SEQUENCE</scope>
    <source>
        <strain evidence="2">P421</strain>
    </source>
</reference>
<dbReference type="InterPro" id="IPR046341">
    <property type="entry name" value="SET_dom_sf"/>
</dbReference>
<dbReference type="Pfam" id="PF00856">
    <property type="entry name" value="SET"/>
    <property type="match status" value="1"/>
</dbReference>
<dbReference type="STRING" id="29920.A0A329RQM4"/>
<dbReference type="OrthoDB" id="5792673at2759"/>
<organism evidence="3 4">
    <name type="scientific">Phytophthora cactorum</name>
    <dbReference type="NCBI Taxonomy" id="29920"/>
    <lineage>
        <taxon>Eukaryota</taxon>
        <taxon>Sar</taxon>
        <taxon>Stramenopiles</taxon>
        <taxon>Oomycota</taxon>
        <taxon>Peronosporomycetes</taxon>
        <taxon>Peronosporales</taxon>
        <taxon>Peronosporaceae</taxon>
        <taxon>Phytophthora</taxon>
    </lineage>
</organism>
<dbReference type="Proteomes" id="UP000760860">
    <property type="component" value="Unassembled WGS sequence"/>
</dbReference>
<proteinExistence type="predicted"/>
<dbReference type="InterPro" id="IPR001214">
    <property type="entry name" value="SET_dom"/>
</dbReference>
<feature type="domain" description="SET" evidence="1">
    <location>
        <begin position="1"/>
        <end position="48"/>
    </location>
</feature>
<dbReference type="Gene3D" id="2.170.270.10">
    <property type="entry name" value="SET domain"/>
    <property type="match status" value="1"/>
</dbReference>
<dbReference type="AlphaFoldDB" id="A0A329RQM4"/>
<keyword evidence="4" id="KW-1185">Reference proteome</keyword>